<protein>
    <recommendedName>
        <fullName evidence="5">Secreted protein</fullName>
    </recommendedName>
</protein>
<sequence length="106" mass="11701">MLPATHFLILHITALAPLRLRLYIASAHHAPTKPQTDSPAHSSMHAEIIKSAHPPLTHASIRPSMHAVHAVPHNTTHNTQHNPTSRPPTSGNKSVFFSKTMYNDEQ</sequence>
<evidence type="ECO:0000313" key="3">
    <source>
        <dbReference type="EMBL" id="KAF2144175.1"/>
    </source>
</evidence>
<dbReference type="RefSeq" id="XP_033399887.1">
    <property type="nucleotide sequence ID" value="XM_033535572.1"/>
</dbReference>
<dbReference type="AlphaFoldDB" id="A0A6A6BLJ7"/>
<keyword evidence="4" id="KW-1185">Reference proteome</keyword>
<feature type="region of interest" description="Disordered" evidence="1">
    <location>
        <begin position="67"/>
        <end position="106"/>
    </location>
</feature>
<evidence type="ECO:0000256" key="2">
    <source>
        <dbReference type="SAM" id="SignalP"/>
    </source>
</evidence>
<name>A0A6A6BLJ7_9PEZI</name>
<accession>A0A6A6BLJ7</accession>
<gene>
    <name evidence="3" type="ORF">K452DRAFT_154327</name>
</gene>
<feature type="compositionally biased region" description="Low complexity" evidence="1">
    <location>
        <begin position="73"/>
        <end position="82"/>
    </location>
</feature>
<dbReference type="EMBL" id="ML995480">
    <property type="protein sequence ID" value="KAF2144175.1"/>
    <property type="molecule type" value="Genomic_DNA"/>
</dbReference>
<proteinExistence type="predicted"/>
<keyword evidence="2" id="KW-0732">Signal</keyword>
<reference evidence="3" key="1">
    <citation type="journal article" date="2020" name="Stud. Mycol.">
        <title>101 Dothideomycetes genomes: a test case for predicting lifestyles and emergence of pathogens.</title>
        <authorList>
            <person name="Haridas S."/>
            <person name="Albert R."/>
            <person name="Binder M."/>
            <person name="Bloem J."/>
            <person name="Labutti K."/>
            <person name="Salamov A."/>
            <person name="Andreopoulos B."/>
            <person name="Baker S."/>
            <person name="Barry K."/>
            <person name="Bills G."/>
            <person name="Bluhm B."/>
            <person name="Cannon C."/>
            <person name="Castanera R."/>
            <person name="Culley D."/>
            <person name="Daum C."/>
            <person name="Ezra D."/>
            <person name="Gonzalez J."/>
            <person name="Henrissat B."/>
            <person name="Kuo A."/>
            <person name="Liang C."/>
            <person name="Lipzen A."/>
            <person name="Lutzoni F."/>
            <person name="Magnuson J."/>
            <person name="Mondo S."/>
            <person name="Nolan M."/>
            <person name="Ohm R."/>
            <person name="Pangilinan J."/>
            <person name="Park H.-J."/>
            <person name="Ramirez L."/>
            <person name="Alfaro M."/>
            <person name="Sun H."/>
            <person name="Tritt A."/>
            <person name="Yoshinaga Y."/>
            <person name="Zwiers L.-H."/>
            <person name="Turgeon B."/>
            <person name="Goodwin S."/>
            <person name="Spatafora J."/>
            <person name="Crous P."/>
            <person name="Grigoriev I."/>
        </authorList>
    </citation>
    <scope>NUCLEOTIDE SEQUENCE</scope>
    <source>
        <strain evidence="3">CBS 121167</strain>
    </source>
</reference>
<evidence type="ECO:0000313" key="4">
    <source>
        <dbReference type="Proteomes" id="UP000799438"/>
    </source>
</evidence>
<dbReference type="GeneID" id="54293066"/>
<feature type="chain" id="PRO_5025421926" description="Secreted protein" evidence="2">
    <location>
        <begin position="28"/>
        <end position="106"/>
    </location>
</feature>
<feature type="compositionally biased region" description="Polar residues" evidence="1">
    <location>
        <begin position="83"/>
        <end position="106"/>
    </location>
</feature>
<feature type="signal peptide" evidence="2">
    <location>
        <begin position="1"/>
        <end position="27"/>
    </location>
</feature>
<dbReference type="Proteomes" id="UP000799438">
    <property type="component" value="Unassembled WGS sequence"/>
</dbReference>
<evidence type="ECO:0008006" key="5">
    <source>
        <dbReference type="Google" id="ProtNLM"/>
    </source>
</evidence>
<evidence type="ECO:0000256" key="1">
    <source>
        <dbReference type="SAM" id="MobiDB-lite"/>
    </source>
</evidence>
<organism evidence="3 4">
    <name type="scientific">Aplosporella prunicola CBS 121167</name>
    <dbReference type="NCBI Taxonomy" id="1176127"/>
    <lineage>
        <taxon>Eukaryota</taxon>
        <taxon>Fungi</taxon>
        <taxon>Dikarya</taxon>
        <taxon>Ascomycota</taxon>
        <taxon>Pezizomycotina</taxon>
        <taxon>Dothideomycetes</taxon>
        <taxon>Dothideomycetes incertae sedis</taxon>
        <taxon>Botryosphaeriales</taxon>
        <taxon>Aplosporellaceae</taxon>
        <taxon>Aplosporella</taxon>
    </lineage>
</organism>